<dbReference type="AlphaFoldDB" id="A0AAV0YNG3"/>
<feature type="domain" description="Potassium channel" evidence="10">
    <location>
        <begin position="108"/>
        <end position="186"/>
    </location>
</feature>
<keyword evidence="12" id="KW-1185">Reference proteome</keyword>
<evidence type="ECO:0000313" key="11">
    <source>
        <dbReference type="EMBL" id="CAI8586793.1"/>
    </source>
</evidence>
<reference evidence="11 12" key="1">
    <citation type="submission" date="2023-01" db="EMBL/GenBank/DDBJ databases">
        <authorList>
            <person name="Kreplak J."/>
        </authorList>
    </citation>
    <scope>NUCLEOTIDE SEQUENCE [LARGE SCALE GENOMIC DNA]</scope>
</reference>
<evidence type="ECO:0000256" key="3">
    <source>
        <dbReference type="ARBA" id="ARBA00022448"/>
    </source>
</evidence>
<dbReference type="GO" id="GO:0005886">
    <property type="term" value="C:plasma membrane"/>
    <property type="evidence" value="ECO:0007669"/>
    <property type="project" value="TreeGrafter"/>
</dbReference>
<dbReference type="GO" id="GO:0009705">
    <property type="term" value="C:plant-type vacuole membrane"/>
    <property type="evidence" value="ECO:0007669"/>
    <property type="project" value="TreeGrafter"/>
</dbReference>
<feature type="transmembrane region" description="Helical" evidence="9">
    <location>
        <begin position="226"/>
        <end position="247"/>
    </location>
</feature>
<comment type="similarity">
    <text evidence="2">Belongs to the two pore domain potassium channel (TC 1.A.1.7) family.</text>
</comment>
<keyword evidence="7 9" id="KW-0472">Membrane</keyword>
<evidence type="ECO:0000256" key="4">
    <source>
        <dbReference type="ARBA" id="ARBA00022692"/>
    </source>
</evidence>
<dbReference type="Proteomes" id="UP001157006">
    <property type="component" value="Chromosome 1L"/>
</dbReference>
<dbReference type="PANTHER" id="PTHR11003">
    <property type="entry name" value="POTASSIUM CHANNEL, SUBFAMILY K"/>
    <property type="match status" value="1"/>
</dbReference>
<dbReference type="Pfam" id="PF07885">
    <property type="entry name" value="Ion_trans_2"/>
    <property type="match status" value="2"/>
</dbReference>
<dbReference type="GO" id="GO:0022841">
    <property type="term" value="F:potassium ion leak channel activity"/>
    <property type="evidence" value="ECO:0007669"/>
    <property type="project" value="TreeGrafter"/>
</dbReference>
<feature type="transmembrane region" description="Helical" evidence="9">
    <location>
        <begin position="101"/>
        <end position="123"/>
    </location>
</feature>
<evidence type="ECO:0000256" key="1">
    <source>
        <dbReference type="ARBA" id="ARBA00004141"/>
    </source>
</evidence>
<feature type="transmembrane region" description="Helical" evidence="9">
    <location>
        <begin position="276"/>
        <end position="300"/>
    </location>
</feature>
<protein>
    <recommendedName>
        <fullName evidence="10">Potassium channel domain-containing protein</fullName>
    </recommendedName>
</protein>
<dbReference type="SUPFAM" id="SSF81324">
    <property type="entry name" value="Voltage-gated potassium channels"/>
    <property type="match status" value="2"/>
</dbReference>
<dbReference type="PROSITE" id="PS00018">
    <property type="entry name" value="EF_HAND_1"/>
    <property type="match status" value="1"/>
</dbReference>
<evidence type="ECO:0000256" key="6">
    <source>
        <dbReference type="ARBA" id="ARBA00023065"/>
    </source>
</evidence>
<evidence type="ECO:0000256" key="5">
    <source>
        <dbReference type="ARBA" id="ARBA00022989"/>
    </source>
</evidence>
<evidence type="ECO:0000256" key="8">
    <source>
        <dbReference type="ARBA" id="ARBA00023303"/>
    </source>
</evidence>
<name>A0AAV0YNG3_VICFA</name>
<evidence type="ECO:0000313" key="12">
    <source>
        <dbReference type="Proteomes" id="UP001157006"/>
    </source>
</evidence>
<sequence length="385" mass="43180">MQEPLLTLFSTNGETHSPSIPLLKEQSFHDLAPSPSFHQSSSHIINEARHPSFINLIANLSIAKAKIIHRSRSAPSILFTNMKVDFHEPFENRPAYKSSTLLARLCFIIVLLYLAVGVTVYMISGSFKGTTTFRPVDAVYFTVVTLSTIGYGDIVPDTIFTKMFTCGFILVGFGFIGFMLSELVVYICDTHEAFLLSMMDENRYKKILRTYMVNEEKGRMRIRTKVCIASVVVIVCIAIGTITAHFVEDLNWADSFYLSITSVTTVGYGDFSFKTLAGRCFAILWLLVSTLAVARAFLYLADYSMQKRSREMAKRVLQKKITLSDLAAADLDNDGSISKSDFVIYKLKQMGKITEIDIQRISKQFDSLDHGMYGKITLAGLMETV</sequence>
<evidence type="ECO:0000256" key="7">
    <source>
        <dbReference type="ARBA" id="ARBA00023136"/>
    </source>
</evidence>
<dbReference type="GO" id="GO:0015271">
    <property type="term" value="F:outward rectifier potassium channel activity"/>
    <property type="evidence" value="ECO:0007669"/>
    <property type="project" value="TreeGrafter"/>
</dbReference>
<dbReference type="EMBL" id="OX451736">
    <property type="protein sequence ID" value="CAI8586793.1"/>
    <property type="molecule type" value="Genomic_DNA"/>
</dbReference>
<evidence type="ECO:0000259" key="10">
    <source>
        <dbReference type="Pfam" id="PF07885"/>
    </source>
</evidence>
<evidence type="ECO:0000256" key="2">
    <source>
        <dbReference type="ARBA" id="ARBA00010159"/>
    </source>
</evidence>
<keyword evidence="8" id="KW-0407">Ion channel</keyword>
<keyword evidence="6" id="KW-0406">Ion transport</keyword>
<accession>A0AAV0YNG3</accession>
<gene>
    <name evidence="11" type="ORF">VFH_I270600</name>
</gene>
<dbReference type="InterPro" id="IPR018247">
    <property type="entry name" value="EF_Hand_1_Ca_BS"/>
</dbReference>
<dbReference type="InterPro" id="IPR013099">
    <property type="entry name" value="K_chnl_dom"/>
</dbReference>
<feature type="transmembrane region" description="Helical" evidence="9">
    <location>
        <begin position="167"/>
        <end position="188"/>
    </location>
</feature>
<dbReference type="GO" id="GO:0030322">
    <property type="term" value="P:stabilization of membrane potential"/>
    <property type="evidence" value="ECO:0007669"/>
    <property type="project" value="TreeGrafter"/>
</dbReference>
<dbReference type="FunFam" id="1.10.287.70:FF:000167">
    <property type="entry name" value="Two-pore potassium channel 2-like"/>
    <property type="match status" value="1"/>
</dbReference>
<keyword evidence="4 9" id="KW-0812">Transmembrane</keyword>
<dbReference type="PRINTS" id="PR01333">
    <property type="entry name" value="2POREKCHANEL"/>
</dbReference>
<keyword evidence="3" id="KW-0813">Transport</keyword>
<proteinExistence type="inferred from homology"/>
<keyword evidence="5 9" id="KW-1133">Transmembrane helix</keyword>
<dbReference type="InterPro" id="IPR003280">
    <property type="entry name" value="2pore_dom_K_chnl"/>
</dbReference>
<organism evidence="11 12">
    <name type="scientific">Vicia faba</name>
    <name type="common">Broad bean</name>
    <name type="synonym">Faba vulgaris</name>
    <dbReference type="NCBI Taxonomy" id="3906"/>
    <lineage>
        <taxon>Eukaryota</taxon>
        <taxon>Viridiplantae</taxon>
        <taxon>Streptophyta</taxon>
        <taxon>Embryophyta</taxon>
        <taxon>Tracheophyta</taxon>
        <taxon>Spermatophyta</taxon>
        <taxon>Magnoliopsida</taxon>
        <taxon>eudicotyledons</taxon>
        <taxon>Gunneridae</taxon>
        <taxon>Pentapetalae</taxon>
        <taxon>rosids</taxon>
        <taxon>fabids</taxon>
        <taxon>Fabales</taxon>
        <taxon>Fabaceae</taxon>
        <taxon>Papilionoideae</taxon>
        <taxon>50 kb inversion clade</taxon>
        <taxon>NPAAA clade</taxon>
        <taxon>Hologalegina</taxon>
        <taxon>IRL clade</taxon>
        <taxon>Fabeae</taxon>
        <taxon>Vicia</taxon>
    </lineage>
</organism>
<dbReference type="PANTHER" id="PTHR11003:SF303">
    <property type="entry name" value="OS01G0696100 PROTEIN"/>
    <property type="match status" value="1"/>
</dbReference>
<feature type="domain" description="Potassium channel" evidence="10">
    <location>
        <begin position="232"/>
        <end position="303"/>
    </location>
</feature>
<evidence type="ECO:0000256" key="9">
    <source>
        <dbReference type="SAM" id="Phobius"/>
    </source>
</evidence>
<comment type="subcellular location">
    <subcellularLocation>
        <location evidence="1">Membrane</location>
        <topology evidence="1">Multi-pass membrane protein</topology>
    </subcellularLocation>
</comment>
<dbReference type="Gene3D" id="1.10.287.70">
    <property type="match status" value="2"/>
</dbReference>